<dbReference type="GO" id="GO:0032259">
    <property type="term" value="P:methylation"/>
    <property type="evidence" value="ECO:0007669"/>
    <property type="project" value="UniProtKB-KW"/>
</dbReference>
<dbReference type="Pfam" id="PF13489">
    <property type="entry name" value="Methyltransf_23"/>
    <property type="match status" value="1"/>
</dbReference>
<protein>
    <submittedName>
        <fullName evidence="1">Class I SAM-dependent methyltransferase</fullName>
    </submittedName>
</protein>
<evidence type="ECO:0000313" key="2">
    <source>
        <dbReference type="Proteomes" id="UP001202550"/>
    </source>
</evidence>
<proteinExistence type="predicted"/>
<sequence>MSDDTTPGRADLACPVCFGPAKDFMTVAARRYYRCPTCQARFLDPAHFLSVAQERAHYLTHQNLVDDPGYRGFLSKLVEPLLQRLPPGAQGLDYGCGPGPALVAMLQEAGHSVAVYDPCFAPDPTPLAQTYHFVTCTEVAEHFHHPVAEFARLRGLVRPGGWLAVMTCFQTDDARFAGWQYRADPTHVVFYRDSTFRYLAQLWGWRCEIPIKDVALLQRPLV</sequence>
<keyword evidence="2" id="KW-1185">Reference proteome</keyword>
<dbReference type="InterPro" id="IPR029063">
    <property type="entry name" value="SAM-dependent_MTases_sf"/>
</dbReference>
<accession>A0ABT0M2E7</accession>
<dbReference type="GO" id="GO:0008168">
    <property type="term" value="F:methyltransferase activity"/>
    <property type="evidence" value="ECO:0007669"/>
    <property type="project" value="UniProtKB-KW"/>
</dbReference>
<name>A0ABT0M2E7_9RHOB</name>
<dbReference type="SUPFAM" id="SSF53335">
    <property type="entry name" value="S-adenosyl-L-methionine-dependent methyltransferases"/>
    <property type="match status" value="1"/>
</dbReference>
<keyword evidence="1" id="KW-0489">Methyltransferase</keyword>
<gene>
    <name evidence="1" type="ORF">M3N55_09860</name>
</gene>
<dbReference type="RefSeq" id="WP_249058415.1">
    <property type="nucleotide sequence ID" value="NZ_JALZWP010000008.1"/>
</dbReference>
<comment type="caution">
    <text evidence="1">The sequence shown here is derived from an EMBL/GenBank/DDBJ whole genome shotgun (WGS) entry which is preliminary data.</text>
</comment>
<dbReference type="EMBL" id="JALZWP010000008">
    <property type="protein sequence ID" value="MCL1629034.1"/>
    <property type="molecule type" value="Genomic_DNA"/>
</dbReference>
<dbReference type="Gene3D" id="3.40.50.150">
    <property type="entry name" value="Vaccinia Virus protein VP39"/>
    <property type="match status" value="2"/>
</dbReference>
<organism evidence="1 2">
    <name type="scientific">Roseinatronobacter domitianus</name>
    <dbReference type="NCBI Taxonomy" id="2940293"/>
    <lineage>
        <taxon>Bacteria</taxon>
        <taxon>Pseudomonadati</taxon>
        <taxon>Pseudomonadota</taxon>
        <taxon>Alphaproteobacteria</taxon>
        <taxon>Rhodobacterales</taxon>
        <taxon>Paracoccaceae</taxon>
        <taxon>Roseinatronobacter</taxon>
    </lineage>
</organism>
<reference evidence="1 2" key="1">
    <citation type="submission" date="2022-05" db="EMBL/GenBank/DDBJ databases">
        <title>Seasonal and diel survey of microbial diversity of the Tyrrhenian coast.</title>
        <authorList>
            <person name="Gattoni G."/>
            <person name="Corral P."/>
        </authorList>
    </citation>
    <scope>NUCLEOTIDE SEQUENCE [LARGE SCALE GENOMIC DNA]</scope>
    <source>
        <strain evidence="1 2">V10</strain>
    </source>
</reference>
<evidence type="ECO:0000313" key="1">
    <source>
        <dbReference type="EMBL" id="MCL1629034.1"/>
    </source>
</evidence>
<keyword evidence="1" id="KW-0808">Transferase</keyword>
<dbReference type="Proteomes" id="UP001202550">
    <property type="component" value="Unassembled WGS sequence"/>
</dbReference>